<gene>
    <name evidence="2" type="primary">RFX5</name>
</gene>
<sequence>MAEDEPDSRSPKAGGRAPRAPPGNAEAGEPTTLLQRLRGTISKAVQNKVEGILQDVQKFSDNDKLYLYLQLPSGPSTGDKSSEPSTLSNEEYMYAYKWIRNHLEEHTDTCLPKQSVYDAYRKYCESLACCRPLSTANFGKIIREIFPDIKARRLGGRGQSKYCYSGIRRKTLVTMPPLPGLDLKGSESPEMGPEVTQAPRDELVEAACALTCDWAERILKRSFSSIVEVARFLLQQHLISARSAHAHVLQATGLAEEDEHGPRERLSKSKNGVENLEGGASKKPERPAQPSKELEARAGPGPPARGERKKSVVESPAPAASDPQVKALVARLPLLLPRTSCSHIQPIRVSPPILAPKLSQGPLKVATLPLPSRAGVPQAAVPIINMILPAVPPLPGTGRAPPVGLPQPRSMENREVGIASDPGPHDKGVKRTAEVPVSEARGQSLPTKAAKQDGEDAGADAKRKRGRPRKKSGGSGERNSTPEKSAAAPDSAPSRLPLETWHSGGASNSSGGSEGTGLMGEAERGTVLAQGQEDGAIPKGVRGFSSRHAKEAGGKIIVTPKVSVIKGSRSQKEALPLGKGEAESATQGNEGLKGHVLQSPLPHDRKDPKATPP</sequence>
<accession>A0AC55DIL4</accession>
<proteinExistence type="predicted"/>
<keyword evidence="1" id="KW-1185">Reference proteome</keyword>
<reference evidence="2" key="1">
    <citation type="submission" date="2025-08" db="UniProtKB">
        <authorList>
            <consortium name="RefSeq"/>
        </authorList>
    </citation>
    <scope>IDENTIFICATION</scope>
</reference>
<dbReference type="Proteomes" id="UP000694863">
    <property type="component" value="Unplaced"/>
</dbReference>
<organism evidence="1 2">
    <name type="scientific">Echinops telfairi</name>
    <name type="common">Lesser hedgehog tenrec</name>
    <dbReference type="NCBI Taxonomy" id="9371"/>
    <lineage>
        <taxon>Eukaryota</taxon>
        <taxon>Metazoa</taxon>
        <taxon>Chordata</taxon>
        <taxon>Craniata</taxon>
        <taxon>Vertebrata</taxon>
        <taxon>Euteleostomi</taxon>
        <taxon>Mammalia</taxon>
        <taxon>Eutheria</taxon>
        <taxon>Afrotheria</taxon>
        <taxon>Tenrecidae</taxon>
        <taxon>Tenrecinae</taxon>
        <taxon>Echinops</taxon>
    </lineage>
</organism>
<keyword evidence="2" id="KW-0238">DNA-binding</keyword>
<evidence type="ECO:0000313" key="1">
    <source>
        <dbReference type="Proteomes" id="UP000694863"/>
    </source>
</evidence>
<protein>
    <submittedName>
        <fullName evidence="2">DNA-binding protein RFX5</fullName>
    </submittedName>
</protein>
<dbReference type="RefSeq" id="XP_045151588.1">
    <property type="nucleotide sequence ID" value="XM_045295653.1"/>
</dbReference>
<name>A0AC55DIL4_ECHTE</name>
<evidence type="ECO:0000313" key="2">
    <source>
        <dbReference type="RefSeq" id="XP_045151588.1"/>
    </source>
</evidence>